<dbReference type="InterPro" id="IPR050833">
    <property type="entry name" value="Poly_Biosynth_Transport"/>
</dbReference>
<evidence type="ECO:0000256" key="2">
    <source>
        <dbReference type="ARBA" id="ARBA00022475"/>
    </source>
</evidence>
<evidence type="ECO:0000313" key="7">
    <source>
        <dbReference type="EMBL" id="MDQ0162240.1"/>
    </source>
</evidence>
<evidence type="ECO:0000256" key="6">
    <source>
        <dbReference type="SAM" id="Phobius"/>
    </source>
</evidence>
<comment type="subcellular location">
    <subcellularLocation>
        <location evidence="1">Cell membrane</location>
        <topology evidence="1">Multi-pass membrane protein</topology>
    </subcellularLocation>
</comment>
<keyword evidence="3 6" id="KW-0812">Transmembrane</keyword>
<dbReference type="InterPro" id="IPR002797">
    <property type="entry name" value="Polysacc_synth"/>
</dbReference>
<feature type="transmembrane region" description="Helical" evidence="6">
    <location>
        <begin position="41"/>
        <end position="62"/>
    </location>
</feature>
<feature type="transmembrane region" description="Helical" evidence="6">
    <location>
        <begin position="117"/>
        <end position="138"/>
    </location>
</feature>
<feature type="transmembrane region" description="Helical" evidence="6">
    <location>
        <begin position="351"/>
        <end position="370"/>
    </location>
</feature>
<evidence type="ECO:0000256" key="3">
    <source>
        <dbReference type="ARBA" id="ARBA00022692"/>
    </source>
</evidence>
<feature type="transmembrane region" description="Helical" evidence="6">
    <location>
        <begin position="266"/>
        <end position="291"/>
    </location>
</feature>
<evidence type="ECO:0000313" key="8">
    <source>
        <dbReference type="Proteomes" id="UP001225646"/>
    </source>
</evidence>
<dbReference type="RefSeq" id="WP_419151735.1">
    <property type="nucleotide sequence ID" value="NZ_JAUSTR010000003.1"/>
</dbReference>
<reference evidence="7 8" key="1">
    <citation type="submission" date="2023-07" db="EMBL/GenBank/DDBJ databases">
        <title>Genomic Encyclopedia of Type Strains, Phase IV (KMG-IV): sequencing the most valuable type-strain genomes for metagenomic binning, comparative biology and taxonomic classification.</title>
        <authorList>
            <person name="Goeker M."/>
        </authorList>
    </citation>
    <scope>NUCLEOTIDE SEQUENCE [LARGE SCALE GENOMIC DNA]</scope>
    <source>
        <strain evidence="7 8">DSM 19092</strain>
    </source>
</reference>
<organism evidence="7 8">
    <name type="scientific">Aeribacillus alveayuensis</name>
    <dbReference type="NCBI Taxonomy" id="279215"/>
    <lineage>
        <taxon>Bacteria</taxon>
        <taxon>Bacillati</taxon>
        <taxon>Bacillota</taxon>
        <taxon>Bacilli</taxon>
        <taxon>Bacillales</taxon>
        <taxon>Bacillaceae</taxon>
        <taxon>Aeribacillus</taxon>
    </lineage>
</organism>
<proteinExistence type="predicted"/>
<keyword evidence="8" id="KW-1185">Reference proteome</keyword>
<dbReference type="EMBL" id="JAUSTR010000003">
    <property type="protein sequence ID" value="MDQ0162240.1"/>
    <property type="molecule type" value="Genomic_DNA"/>
</dbReference>
<evidence type="ECO:0000256" key="4">
    <source>
        <dbReference type="ARBA" id="ARBA00022989"/>
    </source>
</evidence>
<dbReference type="PANTHER" id="PTHR30250">
    <property type="entry name" value="PST FAMILY PREDICTED COLANIC ACID TRANSPORTER"/>
    <property type="match status" value="1"/>
</dbReference>
<feature type="transmembrane region" description="Helical" evidence="6">
    <location>
        <begin position="401"/>
        <end position="419"/>
    </location>
</feature>
<dbReference type="Proteomes" id="UP001225646">
    <property type="component" value="Unassembled WGS sequence"/>
</dbReference>
<feature type="transmembrane region" description="Helical" evidence="6">
    <location>
        <begin position="377"/>
        <end position="395"/>
    </location>
</feature>
<feature type="transmembrane region" description="Helical" evidence="6">
    <location>
        <begin position="312"/>
        <end position="331"/>
    </location>
</feature>
<feature type="transmembrane region" description="Helical" evidence="6">
    <location>
        <begin position="220"/>
        <end position="246"/>
    </location>
</feature>
<comment type="caution">
    <text evidence="7">The sequence shown here is derived from an EMBL/GenBank/DDBJ whole genome shotgun (WGS) entry which is preliminary data.</text>
</comment>
<dbReference type="PANTHER" id="PTHR30250:SF24">
    <property type="entry name" value="STAGE V SPORULATION PROTEIN B"/>
    <property type="match status" value="1"/>
</dbReference>
<accession>A0ABT9VNE8</accession>
<keyword evidence="5 6" id="KW-0472">Membrane</keyword>
<sequence length="442" mass="50538">MMKTFLTGTLFLVLAAFIGECFEFVINMVLARELGEIGMGHYMSILPVMFFIVVLASFELPISISKYIAEHEKQFHWPMLKYALSLTFWISLMLTLITFLFFPLIPIFKEYHPAIKWLFILLIPMVSFSSIARGFFMGNHQMGKIAFANGFRKMIQLGLLIVLFQMFDFHQDTSLLAALSAFIGSEAIVVIYLLSAYMLQTGELIRISEQVTDIKKIRKHLFQVSVPTTTMRLFHSFIHAIQPFLIKYALVQSGLTERAATEQFGLLSGVAMTIGFFPAFIAHSMLIVLIPTVSEAFSKRDQLMLKKLLQQTMFLTFLYGIPAVCIIFTFGDALTKLFFQVGAATYYLKLLWPYFFFHFLIIPLQAYLIGLNLVKDALFHTVWSHTVAFTIILLLGSMHEWKMAGVIVGLNTGGVLQFFMHYTTICKKIGLNYFFQMEKKIV</sequence>
<feature type="transmembrane region" description="Helical" evidence="6">
    <location>
        <begin position="173"/>
        <end position="199"/>
    </location>
</feature>
<dbReference type="Pfam" id="PF01943">
    <property type="entry name" value="Polysacc_synt"/>
    <property type="match status" value="1"/>
</dbReference>
<feature type="transmembrane region" description="Helical" evidence="6">
    <location>
        <begin position="82"/>
        <end position="105"/>
    </location>
</feature>
<gene>
    <name evidence="7" type="ORF">J2S06_001316</name>
</gene>
<name>A0ABT9VNE8_9BACI</name>
<keyword evidence="4 6" id="KW-1133">Transmembrane helix</keyword>
<keyword evidence="2" id="KW-1003">Cell membrane</keyword>
<evidence type="ECO:0000256" key="5">
    <source>
        <dbReference type="ARBA" id="ARBA00023136"/>
    </source>
</evidence>
<evidence type="ECO:0000256" key="1">
    <source>
        <dbReference type="ARBA" id="ARBA00004651"/>
    </source>
</evidence>
<feature type="transmembrane region" description="Helical" evidence="6">
    <location>
        <begin position="150"/>
        <end position="167"/>
    </location>
</feature>
<protein>
    <submittedName>
        <fullName evidence="7">O-antigen/teichoic acid export membrane protein</fullName>
    </submittedName>
</protein>